<comment type="subcellular location">
    <subcellularLocation>
        <location evidence="1">Nucleus</location>
    </subcellularLocation>
</comment>
<evidence type="ECO:0000313" key="5">
    <source>
        <dbReference type="EMBL" id="CAA0816893.1"/>
    </source>
</evidence>
<feature type="transmembrane region" description="Helical" evidence="4">
    <location>
        <begin position="48"/>
        <end position="66"/>
    </location>
</feature>
<keyword evidence="3" id="KW-0539">Nucleus</keyword>
<gene>
    <name evidence="5" type="ORF">SHERM_01069</name>
</gene>
<keyword evidence="4" id="KW-0812">Transmembrane</keyword>
<keyword evidence="4" id="KW-0472">Membrane</keyword>
<dbReference type="PANTHER" id="PTHR19411:SF0">
    <property type="entry name" value="PROTEIN BUD31 HOMOLOG"/>
    <property type="match status" value="1"/>
</dbReference>
<organism evidence="5 6">
    <name type="scientific">Striga hermonthica</name>
    <name type="common">Purple witchweed</name>
    <name type="synonym">Buchnera hermonthica</name>
    <dbReference type="NCBI Taxonomy" id="68872"/>
    <lineage>
        <taxon>Eukaryota</taxon>
        <taxon>Viridiplantae</taxon>
        <taxon>Streptophyta</taxon>
        <taxon>Embryophyta</taxon>
        <taxon>Tracheophyta</taxon>
        <taxon>Spermatophyta</taxon>
        <taxon>Magnoliopsida</taxon>
        <taxon>eudicotyledons</taxon>
        <taxon>Gunneridae</taxon>
        <taxon>Pentapetalae</taxon>
        <taxon>asterids</taxon>
        <taxon>lamiids</taxon>
        <taxon>Lamiales</taxon>
        <taxon>Orobanchaceae</taxon>
        <taxon>Buchnereae</taxon>
        <taxon>Striga</taxon>
    </lineage>
</organism>
<dbReference type="PRINTS" id="PR00322">
    <property type="entry name" value="G10"/>
</dbReference>
<dbReference type="PANTHER" id="PTHR19411">
    <property type="entry name" value="PROTEIN BUD31-RELATED"/>
    <property type="match status" value="1"/>
</dbReference>
<name>A0A9N7N037_STRHE</name>
<comment type="similarity">
    <text evidence="2">Belongs to the BUD31 (G10) family.</text>
</comment>
<proteinExistence type="inferred from homology"/>
<comment type="caution">
    <text evidence="5">The sequence shown here is derived from an EMBL/GenBank/DDBJ whole genome shotgun (WGS) entry which is preliminary data.</text>
</comment>
<dbReference type="GO" id="GO:0005681">
    <property type="term" value="C:spliceosomal complex"/>
    <property type="evidence" value="ECO:0007669"/>
    <property type="project" value="TreeGrafter"/>
</dbReference>
<accession>A0A9N7N037</accession>
<protein>
    <submittedName>
        <fullName evidence="5">G10 family protein</fullName>
    </submittedName>
</protein>
<evidence type="ECO:0000256" key="4">
    <source>
        <dbReference type="SAM" id="Phobius"/>
    </source>
</evidence>
<dbReference type="EMBL" id="CACSLK010015080">
    <property type="protein sequence ID" value="CAA0816893.1"/>
    <property type="molecule type" value="Genomic_DNA"/>
</dbReference>
<keyword evidence="6" id="KW-1185">Reference proteome</keyword>
<dbReference type="InterPro" id="IPR018230">
    <property type="entry name" value="BUD31/G10-rel_CS"/>
</dbReference>
<keyword evidence="4" id="KW-1133">Transmembrane helix</keyword>
<dbReference type="GO" id="GO:0000398">
    <property type="term" value="P:mRNA splicing, via spliceosome"/>
    <property type="evidence" value="ECO:0007669"/>
    <property type="project" value="TreeGrafter"/>
</dbReference>
<dbReference type="Proteomes" id="UP001153555">
    <property type="component" value="Unassembled WGS sequence"/>
</dbReference>
<evidence type="ECO:0000256" key="1">
    <source>
        <dbReference type="ARBA" id="ARBA00004123"/>
    </source>
</evidence>
<dbReference type="InterPro" id="IPR001748">
    <property type="entry name" value="BUD31"/>
</dbReference>
<dbReference type="AlphaFoldDB" id="A0A9N7N037"/>
<evidence type="ECO:0000313" key="6">
    <source>
        <dbReference type="Proteomes" id="UP001153555"/>
    </source>
</evidence>
<evidence type="ECO:0000256" key="3">
    <source>
        <dbReference type="ARBA" id="ARBA00023242"/>
    </source>
</evidence>
<evidence type="ECO:0000256" key="2">
    <source>
        <dbReference type="ARBA" id="ARBA00005287"/>
    </source>
</evidence>
<sequence>MLRHKLEPDDLFHGPIGFVHDGGGEYRRLEQYDDALASHRRFRHRSVLGRYQTIIAVSLLYILGYADHNLIAKWKKLGYERLCCLRCMQPRDHNFQTTCVCRVPKRLREEKVVECVHCGCGGYASGD</sequence>
<reference evidence="5" key="1">
    <citation type="submission" date="2019-12" db="EMBL/GenBank/DDBJ databases">
        <authorList>
            <person name="Scholes J."/>
        </authorList>
    </citation>
    <scope>NUCLEOTIDE SEQUENCE</scope>
</reference>
<dbReference type="Pfam" id="PF01125">
    <property type="entry name" value="BUD31"/>
    <property type="match status" value="1"/>
</dbReference>
<dbReference type="PROSITE" id="PS00997">
    <property type="entry name" value="G10_1"/>
    <property type="match status" value="1"/>
</dbReference>
<dbReference type="OrthoDB" id="1727095at2759"/>